<feature type="domain" description="Tail sheath protein C-terminal" evidence="3">
    <location>
        <begin position="367"/>
        <end position="424"/>
    </location>
</feature>
<gene>
    <name evidence="4" type="ORF">BRLA_c036460</name>
</gene>
<dbReference type="eggNOG" id="ENOG502Z8I6">
    <property type="taxonomic scope" value="Bacteria"/>
</dbReference>
<dbReference type="Gene3D" id="3.30.1370.220">
    <property type="match status" value="1"/>
</dbReference>
<dbReference type="InterPro" id="IPR020287">
    <property type="entry name" value="Tail_sheath_C"/>
</dbReference>
<comment type="similarity">
    <text evidence="1">Belongs to the myoviridae tail sheath protein family.</text>
</comment>
<proteinExistence type="inferred from homology"/>
<name>A0A075R9L5_BRELA</name>
<reference evidence="4 5" key="1">
    <citation type="journal article" date="2011" name="J. Bacteriol.">
        <title>Genome sequence of Brevibacillus laterosporus LMG 15441, a pathogen of invertebrates.</title>
        <authorList>
            <person name="Djukic M."/>
            <person name="Poehlein A."/>
            <person name="Thurmer A."/>
            <person name="Daniel R."/>
        </authorList>
    </citation>
    <scope>NUCLEOTIDE SEQUENCE [LARGE SCALE GENOMIC DNA]</scope>
    <source>
        <strain evidence="4 5">LMG 15441</strain>
    </source>
</reference>
<evidence type="ECO:0000259" key="3">
    <source>
        <dbReference type="Pfam" id="PF17482"/>
    </source>
</evidence>
<organism evidence="4 5">
    <name type="scientific">Brevibacillus laterosporus LMG 15441</name>
    <dbReference type="NCBI Taxonomy" id="1042163"/>
    <lineage>
        <taxon>Bacteria</taxon>
        <taxon>Bacillati</taxon>
        <taxon>Bacillota</taxon>
        <taxon>Bacilli</taxon>
        <taxon>Bacillales</taxon>
        <taxon>Paenibacillaceae</taxon>
        <taxon>Brevibacillus</taxon>
    </lineage>
</organism>
<dbReference type="Pfam" id="PF17482">
    <property type="entry name" value="Phage_sheath_1C"/>
    <property type="match status" value="1"/>
</dbReference>
<evidence type="ECO:0000313" key="4">
    <source>
        <dbReference type="EMBL" id="AIG27948.1"/>
    </source>
</evidence>
<accession>A0A075R9L5</accession>
<dbReference type="Proteomes" id="UP000005850">
    <property type="component" value="Chromosome"/>
</dbReference>
<dbReference type="HOGENOM" id="CLU_608127_0_0_9"/>
<dbReference type="AlphaFoldDB" id="A0A075R9L5"/>
<evidence type="ECO:0000259" key="2">
    <source>
        <dbReference type="Pfam" id="PF04984"/>
    </source>
</evidence>
<dbReference type="Pfam" id="PF04984">
    <property type="entry name" value="Phage_sheath_1"/>
    <property type="match status" value="1"/>
</dbReference>
<evidence type="ECO:0000313" key="5">
    <source>
        <dbReference type="Proteomes" id="UP000005850"/>
    </source>
</evidence>
<keyword evidence="5" id="KW-1185">Reference proteome</keyword>
<sequence>MKNKYDNTYLHFEEVNSMTIQRERPGVNVELKAKAQERVLPKSGVVLVPYLAEWGAPDQVITMKGYEERVAETFGQIDILELAAEGGATVVGYRMTNGKSVAASYSQEGSIAIQARYPGLVGNELQISIKDSTAELGKKELQVKGPIKTEKFSFANMDELVTKAEQSIYIKVKKLGDKAVEETAMTALSGGTSGIATLSATDFTTLFNSISGVDFDAMYLPSADAGIQAAAKQFMVDRELFSKKRSTLVIGGLPEKDSNMNEHVDRSAANNSRRVVNCAIAGQHVNGKTYGSLEWAAWLAGMIAATPAHISLSAQLVPMKKAAKDWGHTEIQNALNSGSLIAVRDGDVYLIESAVNTLTTLKAAEREDFGKIRVSMTLDQIVNDITSVGKKYKGKLDNNDIGGATFVGAVKTYLEVREAQGAIDKGWIFEDKKNGIGDKRGFRLAAKPLDAIELFDIEWEVL</sequence>
<evidence type="ECO:0000256" key="1">
    <source>
        <dbReference type="ARBA" id="ARBA00008005"/>
    </source>
</evidence>
<dbReference type="Gene3D" id="3.40.50.11790">
    <property type="match status" value="1"/>
</dbReference>
<dbReference type="Gene3D" id="2.60.40.4290">
    <property type="match status" value="1"/>
</dbReference>
<dbReference type="InterPro" id="IPR035089">
    <property type="entry name" value="Phage_sheath_subtilisin"/>
</dbReference>
<dbReference type="EMBL" id="CP007806">
    <property type="protein sequence ID" value="AIG27948.1"/>
    <property type="molecule type" value="Genomic_DNA"/>
</dbReference>
<dbReference type="STRING" id="1042163.BRLA_c036460"/>
<protein>
    <submittedName>
        <fullName evidence="4">Phage tail sheath protein</fullName>
    </submittedName>
</protein>
<feature type="domain" description="Tail sheath protein subtilisin-like" evidence="2">
    <location>
        <begin position="199"/>
        <end position="357"/>
    </location>
</feature>
<dbReference type="KEGG" id="blr:BRLA_c036460"/>